<organism evidence="2 3">
    <name type="scientific">Dubosiella newyorkensis</name>
    <dbReference type="NCBI Taxonomy" id="1862672"/>
    <lineage>
        <taxon>Bacteria</taxon>
        <taxon>Bacillati</taxon>
        <taxon>Bacillota</taxon>
        <taxon>Erysipelotrichia</taxon>
        <taxon>Erysipelotrichales</taxon>
        <taxon>Erysipelotrichaceae</taxon>
        <taxon>Dubosiella</taxon>
    </lineage>
</organism>
<dbReference type="OrthoDB" id="9767746at2"/>
<evidence type="ECO:0000259" key="1">
    <source>
        <dbReference type="Pfam" id="PF01609"/>
    </source>
</evidence>
<dbReference type="RefSeq" id="WP_076340409.1">
    <property type="nucleotide sequence ID" value="NZ_JBGNFS010000005.1"/>
</dbReference>
<feature type="domain" description="Transposase IS4-like" evidence="1">
    <location>
        <begin position="205"/>
        <end position="493"/>
    </location>
</feature>
<dbReference type="Pfam" id="PF01609">
    <property type="entry name" value="DDE_Tnp_1"/>
    <property type="match status" value="1"/>
</dbReference>
<protein>
    <recommendedName>
        <fullName evidence="1">Transposase IS4-like domain-containing protein</fullName>
    </recommendedName>
</protein>
<name>A0A1U7NQH4_9FIRM</name>
<dbReference type="PANTHER" id="PTHR34614:SF2">
    <property type="entry name" value="TRANSPOSASE IS4-LIKE DOMAIN-CONTAINING PROTEIN"/>
    <property type="match status" value="1"/>
</dbReference>
<comment type="caution">
    <text evidence="2">The sequence shown here is derived from an EMBL/GenBank/DDBJ whole genome shotgun (WGS) entry which is preliminary data.</text>
</comment>
<dbReference type="Proteomes" id="UP000186705">
    <property type="component" value="Unassembled WGS sequence"/>
</dbReference>
<dbReference type="GO" id="GO:0003677">
    <property type="term" value="F:DNA binding"/>
    <property type="evidence" value="ECO:0007669"/>
    <property type="project" value="InterPro"/>
</dbReference>
<reference evidence="2 3" key="1">
    <citation type="submission" date="2016-11" db="EMBL/GenBank/DDBJ databases">
        <title>Description of two novel members of the family Erysipelotrichaceae: Ileibacterium lipovorans gen. nov., sp. nov. and Dubosiella newyorkensis, gen. nov., sp. nov.</title>
        <authorList>
            <person name="Cox L.M."/>
            <person name="Sohn J."/>
            <person name="Tyrrell K.L."/>
            <person name="Citron D.M."/>
            <person name="Lawson P.A."/>
            <person name="Patel N.B."/>
            <person name="Iizumi T."/>
            <person name="Perez-Perez G.I."/>
            <person name="Goldstein E.J."/>
            <person name="Blaser M.J."/>
        </authorList>
    </citation>
    <scope>NUCLEOTIDE SEQUENCE [LARGE SCALE GENOMIC DNA]</scope>
    <source>
        <strain evidence="2 3">NYU-BL-A4</strain>
    </source>
</reference>
<keyword evidence="3" id="KW-1185">Reference proteome</keyword>
<dbReference type="EMBL" id="MPKA01000024">
    <property type="protein sequence ID" value="OLU47886.1"/>
    <property type="molecule type" value="Genomic_DNA"/>
</dbReference>
<dbReference type="GeneID" id="78274499"/>
<dbReference type="InterPro" id="IPR012337">
    <property type="entry name" value="RNaseH-like_sf"/>
</dbReference>
<gene>
    <name evidence="2" type="ORF">BO225_00830</name>
</gene>
<dbReference type="InterPro" id="IPR047654">
    <property type="entry name" value="IS1634_transpos"/>
</dbReference>
<dbReference type="SUPFAM" id="SSF53098">
    <property type="entry name" value="Ribonuclease H-like"/>
    <property type="match status" value="1"/>
</dbReference>
<evidence type="ECO:0000313" key="2">
    <source>
        <dbReference type="EMBL" id="OLU47886.1"/>
    </source>
</evidence>
<dbReference type="GO" id="GO:0004803">
    <property type="term" value="F:transposase activity"/>
    <property type="evidence" value="ECO:0007669"/>
    <property type="project" value="InterPro"/>
</dbReference>
<evidence type="ECO:0000313" key="3">
    <source>
        <dbReference type="Proteomes" id="UP000186705"/>
    </source>
</evidence>
<proteinExistence type="predicted"/>
<dbReference type="InterPro" id="IPR002559">
    <property type="entry name" value="Transposase_11"/>
</dbReference>
<dbReference type="GO" id="GO:0006313">
    <property type="term" value="P:DNA transposition"/>
    <property type="evidence" value="ECO:0007669"/>
    <property type="project" value="InterPro"/>
</dbReference>
<dbReference type="PANTHER" id="PTHR34614">
    <property type="match status" value="1"/>
</dbReference>
<dbReference type="NCBIfam" id="NF033559">
    <property type="entry name" value="transpos_IS1634"/>
    <property type="match status" value="1"/>
</dbReference>
<accession>A0A1U7NQH4</accession>
<sequence>MAYYLRKSSRSRGIYLQIYNSFFDPVKKSPRSSHVETLGYVCDLVDKGIDDPVSFYARKVADMNADNRKTEEKQISDISALLYLGWFPCDSILRRIDIQKDIDLLASRRRFDYSVYGCLRALLMARLVEPVSKKKTAERVVPRLFGFQPFSYHQILSCIEFLGHEYEKVVEIATRQSNETYILDTEKMYFDCTNYYFEIDREDDWRRKGPSKENRKDPIIGMGLLLDSNCIPIGMRLYPGNQSEKPVLREIVRALKEQDNITGRTVRVADKGLNCAANIHDALSSGDGYLFSKSVKMLSGKEKTWALLDQGWTEVRDEKGKLVYRCKSAVDTFVYSYFENTDGETRKKVTFAAKEKRIVTYNPKLAKKQLAEIEKMASKAAMCCLSKAKKDEYGESAKYVDFVSIGKDGRETGENVKAELNREKIESDKRCAGYNMLVTSELEMEPSEIYKTYHNLWRIEETFRTMKSQLNARPVFLKSEDCIKGHFLVCYLSVLLERLVQFKVLDNQFGSEEVYDFIHNYQIIQRDEISYTNCSAKNKVGDYIAAKYMLPINNFVLKKKQIKTILEKNL</sequence>
<dbReference type="AlphaFoldDB" id="A0A1U7NQH4"/>